<proteinExistence type="predicted"/>
<name>A0A7Y9GKJ5_9MICO</name>
<dbReference type="EMBL" id="JACCBV010000001">
    <property type="protein sequence ID" value="NYE18119.1"/>
    <property type="molecule type" value="Genomic_DNA"/>
</dbReference>
<evidence type="ECO:0000313" key="1">
    <source>
        <dbReference type="EMBL" id="NYE18119.1"/>
    </source>
</evidence>
<dbReference type="RefSeq" id="WP_179486569.1">
    <property type="nucleotide sequence ID" value="NZ_JACCBV010000001.1"/>
</dbReference>
<sequence length="238" mass="26429">MASKYAGTIEFSDLLFDRHAQMSMIFLRGHLLLEQALTTIIELRGERAKVVLDRASFNAKLNICDGFGLVDEDLATAVQLVNRERNHLAHRLDALVTFDRVSALVAKMPERIRTAVDDVVSLTPDELTAEVQRRVAKARKRGANDEHIRALEMGFTQGAQTTELLKGLFLVLAMGLGGVIQRLRYEANYGEKLDSFKWACAIAEIEETGATPESIRARLALPDPPDPRDALGELFRSA</sequence>
<keyword evidence="2" id="KW-1185">Reference proteome</keyword>
<gene>
    <name evidence="1" type="ORF">BJ991_000147</name>
</gene>
<dbReference type="AlphaFoldDB" id="A0A7Y9GKJ5"/>
<accession>A0A7Y9GKJ5</accession>
<dbReference type="Proteomes" id="UP000576969">
    <property type="component" value="Unassembled WGS sequence"/>
</dbReference>
<evidence type="ECO:0000313" key="2">
    <source>
        <dbReference type="Proteomes" id="UP000576969"/>
    </source>
</evidence>
<protein>
    <submittedName>
        <fullName evidence="1">Uncharacterized protein</fullName>
    </submittedName>
</protein>
<reference evidence="1 2" key="1">
    <citation type="submission" date="2020-07" db="EMBL/GenBank/DDBJ databases">
        <title>Sequencing the genomes of 1000 actinobacteria strains.</title>
        <authorList>
            <person name="Klenk H.-P."/>
        </authorList>
    </citation>
    <scope>NUCLEOTIDE SEQUENCE [LARGE SCALE GENOMIC DNA]</scope>
    <source>
        <strain evidence="1 2">DSM 24662</strain>
    </source>
</reference>
<organism evidence="1 2">
    <name type="scientific">Microbacterium immunditiarum</name>
    <dbReference type="NCBI Taxonomy" id="337480"/>
    <lineage>
        <taxon>Bacteria</taxon>
        <taxon>Bacillati</taxon>
        <taxon>Actinomycetota</taxon>
        <taxon>Actinomycetes</taxon>
        <taxon>Micrococcales</taxon>
        <taxon>Microbacteriaceae</taxon>
        <taxon>Microbacterium</taxon>
    </lineage>
</organism>
<comment type="caution">
    <text evidence="1">The sequence shown here is derived from an EMBL/GenBank/DDBJ whole genome shotgun (WGS) entry which is preliminary data.</text>
</comment>